<organism evidence="10 11">
    <name type="scientific">Calycina marina</name>
    <dbReference type="NCBI Taxonomy" id="1763456"/>
    <lineage>
        <taxon>Eukaryota</taxon>
        <taxon>Fungi</taxon>
        <taxon>Dikarya</taxon>
        <taxon>Ascomycota</taxon>
        <taxon>Pezizomycotina</taxon>
        <taxon>Leotiomycetes</taxon>
        <taxon>Helotiales</taxon>
        <taxon>Pezizellaceae</taxon>
        <taxon>Calycina</taxon>
    </lineage>
</organism>
<evidence type="ECO:0000256" key="5">
    <source>
        <dbReference type="ARBA" id="ARBA00023125"/>
    </source>
</evidence>
<evidence type="ECO:0000256" key="7">
    <source>
        <dbReference type="ARBA" id="ARBA00023242"/>
    </source>
</evidence>
<evidence type="ECO:0000256" key="8">
    <source>
        <dbReference type="SAM" id="MobiDB-lite"/>
    </source>
</evidence>
<evidence type="ECO:0000313" key="10">
    <source>
        <dbReference type="EMBL" id="KAG9249284.1"/>
    </source>
</evidence>
<comment type="caution">
    <text evidence="10">The sequence shown here is derived from an EMBL/GenBank/DDBJ whole genome shotgun (WGS) entry which is preliminary data.</text>
</comment>
<keyword evidence="6" id="KW-0804">Transcription</keyword>
<name>A0A9P8CJA9_9HELO</name>
<dbReference type="CDD" id="cd12148">
    <property type="entry name" value="fungal_TF_MHR"/>
    <property type="match status" value="1"/>
</dbReference>
<evidence type="ECO:0000256" key="3">
    <source>
        <dbReference type="ARBA" id="ARBA00022833"/>
    </source>
</evidence>
<comment type="subcellular location">
    <subcellularLocation>
        <location evidence="1">Nucleus</location>
    </subcellularLocation>
</comment>
<evidence type="ECO:0000313" key="11">
    <source>
        <dbReference type="Proteomes" id="UP000887226"/>
    </source>
</evidence>
<dbReference type="GO" id="GO:0003677">
    <property type="term" value="F:DNA binding"/>
    <property type="evidence" value="ECO:0007669"/>
    <property type="project" value="UniProtKB-KW"/>
</dbReference>
<dbReference type="InterPro" id="IPR001138">
    <property type="entry name" value="Zn2Cys6_DnaBD"/>
</dbReference>
<dbReference type="SMART" id="SM00906">
    <property type="entry name" value="Fungal_trans"/>
    <property type="match status" value="1"/>
</dbReference>
<dbReference type="InterPro" id="IPR036864">
    <property type="entry name" value="Zn2-C6_fun-type_DNA-bd_sf"/>
</dbReference>
<sequence length="616" mass="68727">MNQQTDSQMDGTPMVLQQVATGQSPTLGHPRKRISQACKPCGAKKIKCDGASPYCSPCIQRGLDCEYGISKRSTAHRNGMGSHYVRRQSQPPSSTSSPYDERLRCSNSAPRVSSKLTPELSTRLFQKYFNYIHPIWPILYKPMYASLDYRSPTQGMPAALVAAIYAIAACIDNKPQPFAPNTVVHKYSEPQAFFEEAMHFLQESNIEGSQNLSNALQPSILNCQVLTILALQQHGLAEYSCAAVLCGTAAAMAMELRLHRPDPSGNSIDQEVRSRLWWNIFILEKMISFELGKPITLRTEEADCPYPSESEADEYELMSVYVRDRGQTEQVRNTSIKFRTMSAFHTTIGLSAISERVSREIYGLRARQAIREGKIDGEATRISLWSALRDWAQNLDMSGLRMDLSDELSSVPATVINHTVMWSITIAIHRPFIARWNNNPNIPESSSDPLDICLQAANNICLILEKYIDRLPGLPCDMVFPIFTAASTLLCHSKQSQSNDGLETRRRLKLCIHWLSILGKNWKTAGARQQLLSDAFDLPDVNDVLSSSAQQTPSGQQTAQYQPVDQKNGAPGSVMTADDWSFLSEFGDPTDEFYALECDLKVLLDGDYAAGNRQFV</sequence>
<dbReference type="Pfam" id="PF04082">
    <property type="entry name" value="Fungal_trans"/>
    <property type="match status" value="1"/>
</dbReference>
<evidence type="ECO:0000256" key="1">
    <source>
        <dbReference type="ARBA" id="ARBA00004123"/>
    </source>
</evidence>
<keyword evidence="11" id="KW-1185">Reference proteome</keyword>
<dbReference type="InterPro" id="IPR051615">
    <property type="entry name" value="Transcr_Regulatory_Elem"/>
</dbReference>
<dbReference type="Proteomes" id="UP000887226">
    <property type="component" value="Unassembled WGS sequence"/>
</dbReference>
<dbReference type="PANTHER" id="PTHR31313:SF78">
    <property type="entry name" value="TRANSCRIPTION FACTOR DOMAIN-CONTAINING PROTEIN"/>
    <property type="match status" value="1"/>
</dbReference>
<feature type="compositionally biased region" description="Low complexity" evidence="8">
    <location>
        <begin position="88"/>
        <end position="98"/>
    </location>
</feature>
<dbReference type="EMBL" id="MU253737">
    <property type="protein sequence ID" value="KAG9249284.1"/>
    <property type="molecule type" value="Genomic_DNA"/>
</dbReference>
<evidence type="ECO:0000259" key="9">
    <source>
        <dbReference type="PROSITE" id="PS50048"/>
    </source>
</evidence>
<keyword evidence="4" id="KW-0805">Transcription regulation</keyword>
<dbReference type="CDD" id="cd00067">
    <property type="entry name" value="GAL4"/>
    <property type="match status" value="1"/>
</dbReference>
<dbReference type="GO" id="GO:0000981">
    <property type="term" value="F:DNA-binding transcription factor activity, RNA polymerase II-specific"/>
    <property type="evidence" value="ECO:0007669"/>
    <property type="project" value="InterPro"/>
</dbReference>
<dbReference type="PANTHER" id="PTHR31313">
    <property type="entry name" value="TY1 ENHANCER ACTIVATOR"/>
    <property type="match status" value="1"/>
</dbReference>
<keyword evidence="2" id="KW-0479">Metal-binding</keyword>
<accession>A0A9P8CJA9</accession>
<evidence type="ECO:0000256" key="4">
    <source>
        <dbReference type="ARBA" id="ARBA00023015"/>
    </source>
</evidence>
<dbReference type="GO" id="GO:0005634">
    <property type="term" value="C:nucleus"/>
    <property type="evidence" value="ECO:0007669"/>
    <property type="project" value="UniProtKB-SubCell"/>
</dbReference>
<dbReference type="GO" id="GO:0008270">
    <property type="term" value="F:zinc ion binding"/>
    <property type="evidence" value="ECO:0007669"/>
    <property type="project" value="InterPro"/>
</dbReference>
<dbReference type="SUPFAM" id="SSF57701">
    <property type="entry name" value="Zn2/Cys6 DNA-binding domain"/>
    <property type="match status" value="1"/>
</dbReference>
<dbReference type="Gene3D" id="4.10.240.10">
    <property type="entry name" value="Zn(2)-C6 fungal-type DNA-binding domain"/>
    <property type="match status" value="1"/>
</dbReference>
<evidence type="ECO:0000256" key="2">
    <source>
        <dbReference type="ARBA" id="ARBA00022723"/>
    </source>
</evidence>
<dbReference type="Pfam" id="PF00172">
    <property type="entry name" value="Zn_clus"/>
    <property type="match status" value="1"/>
</dbReference>
<keyword evidence="7" id="KW-0539">Nucleus</keyword>
<keyword evidence="3" id="KW-0862">Zinc</keyword>
<feature type="domain" description="Zn(2)-C6 fungal-type" evidence="9">
    <location>
        <begin position="37"/>
        <end position="67"/>
    </location>
</feature>
<dbReference type="InterPro" id="IPR007219">
    <property type="entry name" value="XnlR_reg_dom"/>
</dbReference>
<dbReference type="PROSITE" id="PS50048">
    <property type="entry name" value="ZN2_CY6_FUNGAL_2"/>
    <property type="match status" value="1"/>
</dbReference>
<gene>
    <name evidence="10" type="ORF">BJ878DRAFT_1244</name>
</gene>
<dbReference type="PRINTS" id="PR00755">
    <property type="entry name" value="AFLATOXINBRP"/>
</dbReference>
<reference evidence="10" key="1">
    <citation type="journal article" date="2021" name="IMA Fungus">
        <title>Genomic characterization of three marine fungi, including Emericellopsis atlantica sp. nov. with signatures of a generalist lifestyle and marine biomass degradation.</title>
        <authorList>
            <person name="Hagestad O.C."/>
            <person name="Hou L."/>
            <person name="Andersen J.H."/>
            <person name="Hansen E.H."/>
            <person name="Altermark B."/>
            <person name="Li C."/>
            <person name="Kuhnert E."/>
            <person name="Cox R.J."/>
            <person name="Crous P.W."/>
            <person name="Spatafora J.W."/>
            <person name="Lail K."/>
            <person name="Amirebrahimi M."/>
            <person name="Lipzen A."/>
            <person name="Pangilinan J."/>
            <person name="Andreopoulos W."/>
            <person name="Hayes R.D."/>
            <person name="Ng V."/>
            <person name="Grigoriev I.V."/>
            <person name="Jackson S.A."/>
            <person name="Sutton T.D.S."/>
            <person name="Dobson A.D.W."/>
            <person name="Rama T."/>
        </authorList>
    </citation>
    <scope>NUCLEOTIDE SEQUENCE</scope>
    <source>
        <strain evidence="10">TRa3180A</strain>
    </source>
</reference>
<feature type="compositionally biased region" description="Polar residues" evidence="8">
    <location>
        <begin position="546"/>
        <end position="565"/>
    </location>
</feature>
<protein>
    <submittedName>
        <fullName evidence="10">Fungal-specific transcription factor domain-containing protein</fullName>
    </submittedName>
</protein>
<dbReference type="OrthoDB" id="4161332at2759"/>
<dbReference type="SMART" id="SM00066">
    <property type="entry name" value="GAL4"/>
    <property type="match status" value="1"/>
</dbReference>
<proteinExistence type="predicted"/>
<feature type="region of interest" description="Disordered" evidence="8">
    <location>
        <begin position="76"/>
        <end position="113"/>
    </location>
</feature>
<keyword evidence="5" id="KW-0238">DNA-binding</keyword>
<evidence type="ECO:0000256" key="6">
    <source>
        <dbReference type="ARBA" id="ARBA00023163"/>
    </source>
</evidence>
<dbReference type="GO" id="GO:0006351">
    <property type="term" value="P:DNA-templated transcription"/>
    <property type="evidence" value="ECO:0007669"/>
    <property type="project" value="InterPro"/>
</dbReference>
<dbReference type="AlphaFoldDB" id="A0A9P8CJA9"/>
<feature type="region of interest" description="Disordered" evidence="8">
    <location>
        <begin position="546"/>
        <end position="570"/>
    </location>
</feature>